<evidence type="ECO:0000256" key="2">
    <source>
        <dbReference type="ARBA" id="ARBA00038358"/>
    </source>
</evidence>
<sequence>MSSASNSPPEQEQHVLSNPTSQDISVVASSATSVDESWSTQDKTSLLKPRHQIAEQLSGLFSESAAAKILKVAIELLDHGKAPADYPEWTPEDGDTPGRYNCREVVFWTCGFFPGSLYCLLERSMKFPKYCHSPDGNYNAFHEDLLRLCRTSATPLHQMANRTNTHDLGFITQPALRKDWELTGNRESLASLIRAADNLASRYDDRMKAVRSWDKSISKRYNYTDKKTNFLVIVDSMCNIDLLFNIGHLTSNQRLIDIAIDHAHFVRKNLIREDSSTWHVVNFDPRNGELKSKHTHQGYSDGSTWSRGQAWTILGFAQTYVWTKKQEFLDTAIRLSDHFLGRLRCAKHAHPFVPLWDFDAPVSATQPLRDSSAGMIAANGLLLLHQIIGSTSPYLDEALRIASDTIALCQANDQARVLMGDDGKIKTEGVTFDSILKHATANNNEYAVMRYCDHGLVYADYYFLEFGNQLLRMGMV</sequence>
<dbReference type="InterPro" id="IPR012341">
    <property type="entry name" value="6hp_glycosidase-like_sf"/>
</dbReference>
<gene>
    <name evidence="4" type="ORF">VFPPC_16837</name>
</gene>
<dbReference type="GO" id="GO:0000272">
    <property type="term" value="P:polysaccharide catabolic process"/>
    <property type="evidence" value="ECO:0007669"/>
    <property type="project" value="TreeGrafter"/>
</dbReference>
<comment type="caution">
    <text evidence="4">The sequence shown here is derived from an EMBL/GenBank/DDBJ whole genome shotgun (WGS) entry which is preliminary data.</text>
</comment>
<name>A0A179F2G1_METCM</name>
<dbReference type="InterPro" id="IPR008928">
    <property type="entry name" value="6-hairpin_glycosidase_sf"/>
</dbReference>
<dbReference type="KEGG" id="pchm:VFPPC_16837"/>
<reference evidence="4 5" key="1">
    <citation type="journal article" date="2016" name="PLoS Pathog.">
        <title>Biosynthesis of antibiotic leucinostatins in bio-control fungus Purpureocillium lilacinum and their inhibition on phytophthora revealed by genome mining.</title>
        <authorList>
            <person name="Wang G."/>
            <person name="Liu Z."/>
            <person name="Lin R."/>
            <person name="Li E."/>
            <person name="Mao Z."/>
            <person name="Ling J."/>
            <person name="Yang Y."/>
            <person name="Yin W.B."/>
            <person name="Xie B."/>
        </authorList>
    </citation>
    <scope>NUCLEOTIDE SEQUENCE [LARGE SCALE GENOMIC DNA]</scope>
    <source>
        <strain evidence="4">170</strain>
    </source>
</reference>
<dbReference type="SUPFAM" id="SSF48208">
    <property type="entry name" value="Six-hairpin glycosidases"/>
    <property type="match status" value="1"/>
</dbReference>
<evidence type="ECO:0000256" key="1">
    <source>
        <dbReference type="ARBA" id="ARBA00022801"/>
    </source>
</evidence>
<evidence type="ECO:0000313" key="4">
    <source>
        <dbReference type="EMBL" id="OAQ59571.1"/>
    </source>
</evidence>
<keyword evidence="1 4" id="KW-0378">Hydrolase</keyword>
<proteinExistence type="inferred from homology"/>
<dbReference type="Gene3D" id="1.50.10.10">
    <property type="match status" value="1"/>
</dbReference>
<dbReference type="RefSeq" id="XP_018137564.1">
    <property type="nucleotide sequence ID" value="XM_018294590.1"/>
</dbReference>
<organism evidence="4 5">
    <name type="scientific">Pochonia chlamydosporia 170</name>
    <dbReference type="NCBI Taxonomy" id="1380566"/>
    <lineage>
        <taxon>Eukaryota</taxon>
        <taxon>Fungi</taxon>
        <taxon>Dikarya</taxon>
        <taxon>Ascomycota</taxon>
        <taxon>Pezizomycotina</taxon>
        <taxon>Sordariomycetes</taxon>
        <taxon>Hypocreomycetidae</taxon>
        <taxon>Hypocreales</taxon>
        <taxon>Clavicipitaceae</taxon>
        <taxon>Pochonia</taxon>
    </lineage>
</organism>
<dbReference type="AlphaFoldDB" id="A0A179F2G1"/>
<accession>A0A179F2G1</accession>
<dbReference type="PANTHER" id="PTHR36845:SF1">
    <property type="entry name" value="HYDROLASE, PUTATIVE (AFU_ORTHOLOGUE AFUA_7G05090)-RELATED"/>
    <property type="match status" value="1"/>
</dbReference>
<evidence type="ECO:0000313" key="5">
    <source>
        <dbReference type="Proteomes" id="UP000078397"/>
    </source>
</evidence>
<keyword evidence="5" id="KW-1185">Reference proteome</keyword>
<dbReference type="OrthoDB" id="2317065at2759"/>
<dbReference type="GeneID" id="28858584"/>
<feature type="region of interest" description="Disordered" evidence="3">
    <location>
        <begin position="1"/>
        <end position="42"/>
    </location>
</feature>
<dbReference type="Proteomes" id="UP000078397">
    <property type="component" value="Unassembled WGS sequence"/>
</dbReference>
<comment type="similarity">
    <text evidence="2">Belongs to the glycosyl hydrolase 88 family.</text>
</comment>
<evidence type="ECO:0000256" key="3">
    <source>
        <dbReference type="SAM" id="MobiDB-lite"/>
    </source>
</evidence>
<dbReference type="InterPro" id="IPR052369">
    <property type="entry name" value="UG_Glycosaminoglycan_Hydrolase"/>
</dbReference>
<protein>
    <submittedName>
        <fullName evidence="4">Glycoside hydrolase family 88 protein</fullName>
    </submittedName>
</protein>
<dbReference type="EMBL" id="LSBJ02000002">
    <property type="protein sequence ID" value="OAQ59571.1"/>
    <property type="molecule type" value="Genomic_DNA"/>
</dbReference>
<dbReference type="GO" id="GO:0052757">
    <property type="term" value="F:chondroitin hydrolase activity"/>
    <property type="evidence" value="ECO:0007669"/>
    <property type="project" value="TreeGrafter"/>
</dbReference>
<dbReference type="PANTHER" id="PTHR36845">
    <property type="entry name" value="HYDROLASE, PUTATIVE (AFU_ORTHOLOGUE AFUA_7G05090)-RELATED"/>
    <property type="match status" value="1"/>
</dbReference>